<evidence type="ECO:0000313" key="2">
    <source>
        <dbReference type="EMBL" id="OSD00850.1"/>
    </source>
</evidence>
<dbReference type="AlphaFoldDB" id="A0A1Y2II39"/>
<feature type="region of interest" description="Disordered" evidence="1">
    <location>
        <begin position="1"/>
        <end position="20"/>
    </location>
</feature>
<protein>
    <submittedName>
        <fullName evidence="2">Uncharacterized protein</fullName>
    </submittedName>
</protein>
<gene>
    <name evidence="2" type="ORF">PYCCODRAFT_640696</name>
</gene>
<evidence type="ECO:0000313" key="3">
    <source>
        <dbReference type="Proteomes" id="UP000193067"/>
    </source>
</evidence>
<evidence type="ECO:0000256" key="1">
    <source>
        <dbReference type="SAM" id="MobiDB-lite"/>
    </source>
</evidence>
<keyword evidence="3" id="KW-1185">Reference proteome</keyword>
<organism evidence="2 3">
    <name type="scientific">Trametes coccinea (strain BRFM310)</name>
    <name type="common">Pycnoporus coccineus</name>
    <dbReference type="NCBI Taxonomy" id="1353009"/>
    <lineage>
        <taxon>Eukaryota</taxon>
        <taxon>Fungi</taxon>
        <taxon>Dikarya</taxon>
        <taxon>Basidiomycota</taxon>
        <taxon>Agaricomycotina</taxon>
        <taxon>Agaricomycetes</taxon>
        <taxon>Polyporales</taxon>
        <taxon>Polyporaceae</taxon>
        <taxon>Trametes</taxon>
    </lineage>
</organism>
<reference evidence="2 3" key="1">
    <citation type="journal article" date="2015" name="Biotechnol. Biofuels">
        <title>Enhanced degradation of softwood versus hardwood by the white-rot fungus Pycnoporus coccineus.</title>
        <authorList>
            <person name="Couturier M."/>
            <person name="Navarro D."/>
            <person name="Chevret D."/>
            <person name="Henrissat B."/>
            <person name="Piumi F."/>
            <person name="Ruiz-Duenas F.J."/>
            <person name="Martinez A.T."/>
            <person name="Grigoriev I.V."/>
            <person name="Riley R."/>
            <person name="Lipzen A."/>
            <person name="Berrin J.G."/>
            <person name="Master E.R."/>
            <person name="Rosso M.N."/>
        </authorList>
    </citation>
    <scope>NUCLEOTIDE SEQUENCE [LARGE SCALE GENOMIC DNA]</scope>
    <source>
        <strain evidence="2 3">BRFM310</strain>
    </source>
</reference>
<dbReference type="EMBL" id="KZ084115">
    <property type="protein sequence ID" value="OSD00850.1"/>
    <property type="molecule type" value="Genomic_DNA"/>
</dbReference>
<name>A0A1Y2II39_TRAC3</name>
<dbReference type="Proteomes" id="UP000193067">
    <property type="component" value="Unassembled WGS sequence"/>
</dbReference>
<sequence length="154" mass="16286">MSGLASQSRSDHRPVPLAKPAPLFPPCSLASRTLGPKSASRDARAAMWPSASRSPAIWCYESAPMDGLRSRSPELDRATTKAMMPTTICTLFTIVASRCPAPCSVDPLALFSSLNFLLGDRSNRTAIAGRGHKDTKTKATAGRAHGVDTSVCSV</sequence>
<proteinExistence type="predicted"/>
<accession>A0A1Y2II39</accession>